<evidence type="ECO:0000256" key="1">
    <source>
        <dbReference type="SAM" id="SignalP"/>
    </source>
</evidence>
<keyword evidence="4" id="KW-1185">Reference proteome</keyword>
<dbReference type="EMBL" id="QGTS01000003">
    <property type="protein sequence ID" value="PWW10865.1"/>
    <property type="molecule type" value="Genomic_DNA"/>
</dbReference>
<dbReference type="InterPro" id="IPR009739">
    <property type="entry name" value="LprI-like_N"/>
</dbReference>
<keyword evidence="1" id="KW-0732">Signal</keyword>
<dbReference type="Proteomes" id="UP000246744">
    <property type="component" value="Unassembled WGS sequence"/>
</dbReference>
<protein>
    <submittedName>
        <fullName evidence="3">Uncharacterized protein YecT (DUF1311 family)</fullName>
    </submittedName>
</protein>
<dbReference type="RefSeq" id="WP_110025206.1">
    <property type="nucleotide sequence ID" value="NZ_QGTS01000003.1"/>
</dbReference>
<gene>
    <name evidence="3" type="ORF">DES37_103242</name>
</gene>
<organism evidence="3 4">
    <name type="scientific">Mangrovibacter plantisponsor</name>
    <dbReference type="NCBI Taxonomy" id="451513"/>
    <lineage>
        <taxon>Bacteria</taxon>
        <taxon>Pseudomonadati</taxon>
        <taxon>Pseudomonadota</taxon>
        <taxon>Gammaproteobacteria</taxon>
        <taxon>Enterobacterales</taxon>
        <taxon>Enterobacteriaceae</taxon>
        <taxon>Mangrovibacter</taxon>
    </lineage>
</organism>
<evidence type="ECO:0000259" key="2">
    <source>
        <dbReference type="Pfam" id="PF07007"/>
    </source>
</evidence>
<dbReference type="OrthoDB" id="7340239at2"/>
<evidence type="ECO:0000313" key="4">
    <source>
        <dbReference type="Proteomes" id="UP000246744"/>
    </source>
</evidence>
<dbReference type="Gene3D" id="1.20.1270.180">
    <property type="match status" value="1"/>
</dbReference>
<reference evidence="3 4" key="1">
    <citation type="submission" date="2018-05" db="EMBL/GenBank/DDBJ databases">
        <title>Genomic Encyclopedia of Type Strains, Phase IV (KMG-IV): sequencing the most valuable type-strain genomes for metagenomic binning, comparative biology and taxonomic classification.</title>
        <authorList>
            <person name="Goeker M."/>
        </authorList>
    </citation>
    <scope>NUCLEOTIDE SEQUENCE [LARGE SCALE GENOMIC DNA]</scope>
    <source>
        <strain evidence="3 4">DSM 19579</strain>
    </source>
</reference>
<proteinExistence type="predicted"/>
<name>A0A317Q525_9ENTR</name>
<comment type="caution">
    <text evidence="3">The sequence shown here is derived from an EMBL/GenBank/DDBJ whole genome shotgun (WGS) entry which is preliminary data.</text>
</comment>
<accession>A0A317Q525</accession>
<feature type="domain" description="Lysozyme inhibitor LprI-like N-terminal" evidence="2">
    <location>
        <begin position="25"/>
        <end position="122"/>
    </location>
</feature>
<dbReference type="AlphaFoldDB" id="A0A317Q525"/>
<feature type="signal peptide" evidence="1">
    <location>
        <begin position="1"/>
        <end position="17"/>
    </location>
</feature>
<feature type="chain" id="PRO_5016423260" evidence="1">
    <location>
        <begin position="18"/>
        <end position="129"/>
    </location>
</feature>
<sequence length="129" mass="14704">MRRVLAIILLYSSFSHSADICHNITTSDQVASCSESKKNLADEYLNKQYSALLSKVNSAYVNDEFLKQEFVKKIKAAQRDWIKFRDSNCQLYSFQIDNKSPAYQTTFNECVAKMSEARGKELAELSGNI</sequence>
<dbReference type="Pfam" id="PF07007">
    <property type="entry name" value="LprI"/>
    <property type="match status" value="1"/>
</dbReference>
<evidence type="ECO:0000313" key="3">
    <source>
        <dbReference type="EMBL" id="PWW10865.1"/>
    </source>
</evidence>